<evidence type="ECO:0000256" key="1">
    <source>
        <dbReference type="SAM" id="MobiDB-lite"/>
    </source>
</evidence>
<proteinExistence type="predicted"/>
<sequence>MTPPSHPTRRPPRRRGETKALRVGASVVALGVGLWVLANDAEVWPEAAPAATAPAVEPTFSSAGAVYRHGYWGPIEDPTTALPIQWRDGGRSFVITTGGSGQCLNEPVLLEVLAPDRLRIETRLQSDPERIGCRESFVLASYVIDTPAGIDPARTVEFERTSADRAGTSSLHLDPLP</sequence>
<protein>
    <submittedName>
        <fullName evidence="2">Uncharacterized protein</fullName>
    </submittedName>
</protein>
<gene>
    <name evidence="2" type="ORF">GSU69_18585</name>
</gene>
<reference evidence="3" key="1">
    <citation type="submission" date="2019-12" db="EMBL/GenBank/DDBJ databases">
        <title>Complete and draft genome sequences of new strains and members of some known species of the genus Rathayibacter isolated from plants.</title>
        <authorList>
            <person name="Tarlachkov S.V."/>
            <person name="Starodumova I.P."/>
            <person name="Dorofeeva L.V."/>
            <person name="Prisyazhnaya N.V."/>
            <person name="Leyn S."/>
            <person name="Zlamal J."/>
            <person name="Elan M."/>
            <person name="Osterman A.L."/>
            <person name="Nadler S."/>
            <person name="Subbotin S.A."/>
            <person name="Evtushenko L.I."/>
        </authorList>
    </citation>
    <scope>NUCLEOTIDE SEQUENCE [LARGE SCALE GENOMIC DNA]</scope>
    <source>
        <strain evidence="3">VKM Ac-2802</strain>
    </source>
</reference>
<keyword evidence="3" id="KW-1185">Reference proteome</keyword>
<dbReference type="Proteomes" id="UP000464597">
    <property type="component" value="Chromosome"/>
</dbReference>
<dbReference type="RefSeq" id="WP_159423846.1">
    <property type="nucleotide sequence ID" value="NZ_CP047180.1"/>
</dbReference>
<dbReference type="EMBL" id="CP047180">
    <property type="protein sequence ID" value="QHC64491.1"/>
    <property type="molecule type" value="Genomic_DNA"/>
</dbReference>
<evidence type="ECO:0000313" key="3">
    <source>
        <dbReference type="Proteomes" id="UP000464597"/>
    </source>
</evidence>
<evidence type="ECO:0000313" key="2">
    <source>
        <dbReference type="EMBL" id="QHC64491.1"/>
    </source>
</evidence>
<name>A0ABX6H3Z2_9MICO</name>
<organism evidence="2 3">
    <name type="scientific">Rathayibacter festucae</name>
    <dbReference type="NCBI Taxonomy" id="110937"/>
    <lineage>
        <taxon>Bacteria</taxon>
        <taxon>Bacillati</taxon>
        <taxon>Actinomycetota</taxon>
        <taxon>Actinomycetes</taxon>
        <taxon>Micrococcales</taxon>
        <taxon>Microbacteriaceae</taxon>
        <taxon>Rathayibacter</taxon>
    </lineage>
</organism>
<accession>A0ABX6H3Z2</accession>
<feature type="region of interest" description="Disordered" evidence="1">
    <location>
        <begin position="1"/>
        <end position="20"/>
    </location>
</feature>